<sequence length="171" mass="18644">MSVTLDNQFSFPQALVAKAAAFPTGSYVEVRDEAFEQNGLGRKILQTQLVQVGGHEVSVGYLSEGDTAYELILLEEEPRDLGTFDSILRSNAALFAALQEAFGGSMASYSHTEMVMAIAKASSEAVEVKNETQVRKVAAWARCQAKRASWVLRNRMDAIVKAPVDWNSVGL</sequence>
<proteinExistence type="predicted"/>
<protein>
    <submittedName>
        <fullName evidence="1">Uncharacterized protein</fullName>
    </submittedName>
</protein>
<gene>
    <name evidence="1" type="ORF">LMG23994_01753</name>
</gene>
<dbReference type="Proteomes" id="UP000701702">
    <property type="component" value="Unassembled WGS sequence"/>
</dbReference>
<dbReference type="RefSeq" id="WP_224001384.1">
    <property type="nucleotide sequence ID" value="NZ_CAJZAF010000007.1"/>
</dbReference>
<accession>A0ABN7Y9F0</accession>
<evidence type="ECO:0000313" key="2">
    <source>
        <dbReference type="Proteomes" id="UP000701702"/>
    </source>
</evidence>
<name>A0ABN7Y9F0_9BURK</name>
<organism evidence="1 2">
    <name type="scientific">Cupriavidus pinatubonensis</name>
    <dbReference type="NCBI Taxonomy" id="248026"/>
    <lineage>
        <taxon>Bacteria</taxon>
        <taxon>Pseudomonadati</taxon>
        <taxon>Pseudomonadota</taxon>
        <taxon>Betaproteobacteria</taxon>
        <taxon>Burkholderiales</taxon>
        <taxon>Burkholderiaceae</taxon>
        <taxon>Cupriavidus</taxon>
    </lineage>
</organism>
<dbReference type="EMBL" id="CAJZAF010000007">
    <property type="protein sequence ID" value="CAG9169967.1"/>
    <property type="molecule type" value="Genomic_DNA"/>
</dbReference>
<evidence type="ECO:0000313" key="1">
    <source>
        <dbReference type="EMBL" id="CAG9169967.1"/>
    </source>
</evidence>
<comment type="caution">
    <text evidence="1">The sequence shown here is derived from an EMBL/GenBank/DDBJ whole genome shotgun (WGS) entry which is preliminary data.</text>
</comment>
<keyword evidence="2" id="KW-1185">Reference proteome</keyword>
<reference evidence="1 2" key="1">
    <citation type="submission" date="2021-08" db="EMBL/GenBank/DDBJ databases">
        <authorList>
            <person name="Peeters C."/>
        </authorList>
    </citation>
    <scope>NUCLEOTIDE SEQUENCE [LARGE SCALE GENOMIC DNA]</scope>
    <source>
        <strain evidence="1 2">LMG 23994</strain>
    </source>
</reference>